<evidence type="ECO:0000313" key="2">
    <source>
        <dbReference type="EMBL" id="KAI9269030.1"/>
    </source>
</evidence>
<dbReference type="EMBL" id="JAIXMP010000008">
    <property type="protein sequence ID" value="KAI9269030.1"/>
    <property type="molecule type" value="Genomic_DNA"/>
</dbReference>
<evidence type="ECO:0000259" key="1">
    <source>
        <dbReference type="PROSITE" id="PS50181"/>
    </source>
</evidence>
<accession>A0AAD5PFV6</accession>
<protein>
    <recommendedName>
        <fullName evidence="1">F-box domain-containing protein</fullName>
    </recommendedName>
</protein>
<dbReference type="CDD" id="cd09917">
    <property type="entry name" value="F-box_SF"/>
    <property type="match status" value="1"/>
</dbReference>
<dbReference type="SMART" id="SM00256">
    <property type="entry name" value="FBOX"/>
    <property type="match status" value="1"/>
</dbReference>
<dbReference type="PROSITE" id="PS50181">
    <property type="entry name" value="FBOX"/>
    <property type="match status" value="1"/>
</dbReference>
<reference evidence="2" key="2">
    <citation type="submission" date="2023-02" db="EMBL/GenBank/DDBJ databases">
        <authorList>
            <consortium name="DOE Joint Genome Institute"/>
            <person name="Mondo S.J."/>
            <person name="Chang Y."/>
            <person name="Wang Y."/>
            <person name="Ahrendt S."/>
            <person name="Andreopoulos W."/>
            <person name="Barry K."/>
            <person name="Beard J."/>
            <person name="Benny G.L."/>
            <person name="Blankenship S."/>
            <person name="Bonito G."/>
            <person name="Cuomo C."/>
            <person name="Desiro A."/>
            <person name="Gervers K.A."/>
            <person name="Hundley H."/>
            <person name="Kuo A."/>
            <person name="LaButti K."/>
            <person name="Lang B.F."/>
            <person name="Lipzen A."/>
            <person name="O'Donnell K."/>
            <person name="Pangilinan J."/>
            <person name="Reynolds N."/>
            <person name="Sandor L."/>
            <person name="Smith M.W."/>
            <person name="Tsang A."/>
            <person name="Grigoriev I.V."/>
            <person name="Stajich J.E."/>
            <person name="Spatafora J.W."/>
        </authorList>
    </citation>
    <scope>NUCLEOTIDE SEQUENCE</scope>
    <source>
        <strain evidence="2">RSA 2281</strain>
    </source>
</reference>
<evidence type="ECO:0000313" key="3">
    <source>
        <dbReference type="Proteomes" id="UP001209540"/>
    </source>
</evidence>
<dbReference type="Gene3D" id="1.20.1280.50">
    <property type="match status" value="1"/>
</dbReference>
<dbReference type="Pfam" id="PF12937">
    <property type="entry name" value="F-box-like"/>
    <property type="match status" value="1"/>
</dbReference>
<proteinExistence type="predicted"/>
<dbReference type="InterPro" id="IPR036047">
    <property type="entry name" value="F-box-like_dom_sf"/>
</dbReference>
<name>A0AAD5PFV6_9FUNG</name>
<dbReference type="InterPro" id="IPR032675">
    <property type="entry name" value="LRR_dom_sf"/>
</dbReference>
<dbReference type="InterPro" id="IPR001810">
    <property type="entry name" value="F-box_dom"/>
</dbReference>
<reference evidence="2" key="1">
    <citation type="journal article" date="2022" name="IScience">
        <title>Evolution of zygomycete secretomes and the origins of terrestrial fungal ecologies.</title>
        <authorList>
            <person name="Chang Y."/>
            <person name="Wang Y."/>
            <person name="Mondo S."/>
            <person name="Ahrendt S."/>
            <person name="Andreopoulos W."/>
            <person name="Barry K."/>
            <person name="Beard J."/>
            <person name="Benny G.L."/>
            <person name="Blankenship S."/>
            <person name="Bonito G."/>
            <person name="Cuomo C."/>
            <person name="Desiro A."/>
            <person name="Gervers K.A."/>
            <person name="Hundley H."/>
            <person name="Kuo A."/>
            <person name="LaButti K."/>
            <person name="Lang B.F."/>
            <person name="Lipzen A."/>
            <person name="O'Donnell K."/>
            <person name="Pangilinan J."/>
            <person name="Reynolds N."/>
            <person name="Sandor L."/>
            <person name="Smith M.E."/>
            <person name="Tsang A."/>
            <person name="Grigoriev I.V."/>
            <person name="Stajich J.E."/>
            <person name="Spatafora J.W."/>
        </authorList>
    </citation>
    <scope>NUCLEOTIDE SEQUENCE</scope>
    <source>
        <strain evidence="2">RSA 2281</strain>
    </source>
</reference>
<dbReference type="AlphaFoldDB" id="A0AAD5PFV6"/>
<dbReference type="Proteomes" id="UP001209540">
    <property type="component" value="Unassembled WGS sequence"/>
</dbReference>
<dbReference type="Gene3D" id="3.80.10.10">
    <property type="entry name" value="Ribonuclease Inhibitor"/>
    <property type="match status" value="1"/>
</dbReference>
<keyword evidence="3" id="KW-1185">Reference proteome</keyword>
<comment type="caution">
    <text evidence="2">The sequence shown here is derived from an EMBL/GenBank/DDBJ whole genome shotgun (WGS) entry which is preliminary data.</text>
</comment>
<sequence length="534" mass="62115">MFSSPVKSLPREILFQVFRYLEMKHDLVMCALVCTSWCDLIREEFVNEEEAKDIIQSVPCLSRIIQRVRLGQGWLSECLTFMLGCNQYYTIEELEIDGLTYAHLSQLKSVLFTRVRPTYLRRIVFLNAYVALEKYTPIIFNTFPNLSKFTVAFPNSIGFRRRSEANTIVLEPSKFNLTQLQLRLCDIGFKDRSSNHLLANILIKNSPHLQQLYLDPLSTVIHDYILDLLSCGHCPQLQVLVMTTEWMIKKLISHPLMKKINDEQVGPKRKREHKGISVLAITYNHRHYAGLYGDTKINKKTNRATFEKVYGHLELLYLESRHPHTHVVWPEMFIYYNRKNTDKMDDMFKFRHLRFFTLHIQSTRRTTPRFTQEDLNEEKLCRLVLHASQLESFTYRCDTYVSPAVIKKVGVTDRLLQVLMDHCPKLTTFQLAGGCHDFSSNQLCQFIQIFSSRHLSVIELDCSIGSGDLQFIVRTLGKRFQKMSLRHSVLNCQTLDTCPNMEDHRGGQDILSIWGGSYEVTMLRSLSLGEHAVL</sequence>
<dbReference type="SUPFAM" id="SSF81383">
    <property type="entry name" value="F-box domain"/>
    <property type="match status" value="1"/>
</dbReference>
<organism evidence="2 3">
    <name type="scientific">Phascolomyces articulosus</name>
    <dbReference type="NCBI Taxonomy" id="60185"/>
    <lineage>
        <taxon>Eukaryota</taxon>
        <taxon>Fungi</taxon>
        <taxon>Fungi incertae sedis</taxon>
        <taxon>Mucoromycota</taxon>
        <taxon>Mucoromycotina</taxon>
        <taxon>Mucoromycetes</taxon>
        <taxon>Mucorales</taxon>
        <taxon>Lichtheimiaceae</taxon>
        <taxon>Phascolomyces</taxon>
    </lineage>
</organism>
<feature type="domain" description="F-box" evidence="1">
    <location>
        <begin position="3"/>
        <end position="54"/>
    </location>
</feature>
<gene>
    <name evidence="2" type="ORF">BDA99DRAFT_503294</name>
</gene>